<dbReference type="Pfam" id="PF00015">
    <property type="entry name" value="MCPsignal"/>
    <property type="match status" value="1"/>
</dbReference>
<keyword evidence="6" id="KW-0812">Transmembrane</keyword>
<dbReference type="InterPro" id="IPR004089">
    <property type="entry name" value="MCPsignal_dom"/>
</dbReference>
<dbReference type="EMBL" id="RJVA01000010">
    <property type="protein sequence ID" value="ROR01688.1"/>
    <property type="molecule type" value="Genomic_DNA"/>
</dbReference>
<reference evidence="8 9" key="1">
    <citation type="submission" date="2018-11" db="EMBL/GenBank/DDBJ databases">
        <title>Genomic Encyclopedia of Type Strains, Phase IV (KMG-IV): sequencing the most valuable type-strain genomes for metagenomic binning, comparative biology and taxonomic classification.</title>
        <authorList>
            <person name="Goeker M."/>
        </authorList>
    </citation>
    <scope>NUCLEOTIDE SEQUENCE [LARGE SCALE GENOMIC DNA]</scope>
    <source>
        <strain evidence="8 9">DSM 22027</strain>
    </source>
</reference>
<dbReference type="GO" id="GO:0006935">
    <property type="term" value="P:chemotaxis"/>
    <property type="evidence" value="ECO:0007669"/>
    <property type="project" value="InterPro"/>
</dbReference>
<keyword evidence="9" id="KW-1185">Reference proteome</keyword>
<dbReference type="OrthoDB" id="5422635at2"/>
<dbReference type="PANTHER" id="PTHR43531:SF14">
    <property type="entry name" value="METHYL-ACCEPTING CHEMOTAXIS PROTEIN I-RELATED"/>
    <property type="match status" value="1"/>
</dbReference>
<dbReference type="Gene3D" id="1.10.287.950">
    <property type="entry name" value="Methyl-accepting chemotaxis protein"/>
    <property type="match status" value="1"/>
</dbReference>
<feature type="region of interest" description="Disordered" evidence="5">
    <location>
        <begin position="624"/>
        <end position="673"/>
    </location>
</feature>
<evidence type="ECO:0000313" key="9">
    <source>
        <dbReference type="Proteomes" id="UP000276223"/>
    </source>
</evidence>
<dbReference type="InterPro" id="IPR004090">
    <property type="entry name" value="Chemotax_Me-accpt_rcpt"/>
</dbReference>
<gene>
    <name evidence="8" type="ORF">EDC27_0870</name>
</gene>
<feature type="transmembrane region" description="Helical" evidence="6">
    <location>
        <begin position="315"/>
        <end position="338"/>
    </location>
</feature>
<dbReference type="InterPro" id="IPR025991">
    <property type="entry name" value="Chemoreceptor_zinc-bind_dom"/>
</dbReference>
<keyword evidence="6" id="KW-1133">Transmembrane helix</keyword>
<dbReference type="GO" id="GO:0005886">
    <property type="term" value="C:plasma membrane"/>
    <property type="evidence" value="ECO:0007669"/>
    <property type="project" value="TreeGrafter"/>
</dbReference>
<keyword evidence="4" id="KW-0175">Coiled coil</keyword>
<evidence type="ECO:0000256" key="2">
    <source>
        <dbReference type="ARBA" id="ARBA00029447"/>
    </source>
</evidence>
<evidence type="ECO:0000256" key="5">
    <source>
        <dbReference type="SAM" id="MobiDB-lite"/>
    </source>
</evidence>
<proteinExistence type="inferred from homology"/>
<feature type="transmembrane region" description="Helical" evidence="6">
    <location>
        <begin position="12"/>
        <end position="33"/>
    </location>
</feature>
<evidence type="ECO:0000256" key="1">
    <source>
        <dbReference type="ARBA" id="ARBA00022481"/>
    </source>
</evidence>
<dbReference type="Pfam" id="PF12729">
    <property type="entry name" value="4HB_MCP_1"/>
    <property type="match status" value="1"/>
</dbReference>
<dbReference type="InterPro" id="IPR051310">
    <property type="entry name" value="MCP_chemotaxis"/>
</dbReference>
<dbReference type="InterPro" id="IPR024478">
    <property type="entry name" value="HlyB_4HB_MCP"/>
</dbReference>
<evidence type="ECO:0000256" key="3">
    <source>
        <dbReference type="PROSITE-ProRule" id="PRU00284"/>
    </source>
</evidence>
<dbReference type="PRINTS" id="PR00260">
    <property type="entry name" value="CHEMTRNSDUCR"/>
</dbReference>
<feature type="compositionally biased region" description="Basic and acidic residues" evidence="5">
    <location>
        <begin position="652"/>
        <end position="662"/>
    </location>
</feature>
<accession>A0A3N1VL11</accession>
<evidence type="ECO:0000259" key="7">
    <source>
        <dbReference type="PROSITE" id="PS50111"/>
    </source>
</evidence>
<sequence length="673" mass="73279">MKKQWTIGKRLAVSFGVLAVAVAILGLVGYVAVRDGVKALEEVGRVRLPSVDATLTMAHQLETLRGSLRTLAIAGLDPQIRQRQYDNIVEARETYREAMKVYEPLPQTPEEAQVWKQFKAELEAWVTENDKAIAMAKDFDKLGIQDPDQVHQDLLTFMTDHYKLEYLVNHMLATGESFEGGEDHTQCRFGKWLPTFKSDNPEVKNIISRVAEPHRRFHEAVRAIKQLVASGRVDEARDMASKQLEAARVSVFKDFEDLDAVILKALTARRSLENQLMGPCFEAQRKAMPLLAKVVEINKEVGEKAADQAIQQASLFQGIMTVVALAGLALAVILGALITRRLSAVLRRSVTEIGEGSEQVASASQQVASASQQLAEGASQQAAGIEETTSAVEEMASMTRQNADNAAQADGLMKQAAKAAEQAKSAMANLLQSMEDINRSSEETQKIIKTIDEVAFQTNLLALNAAVEAARAGEAGAGFAVVADEVRNLAMRAAEAAKNTAQLIEGTVNRVKQGVNLTESTNEVFEQVHESVVKVAELVNEIAAASHEQSEGIGQVNTAISEMDKVVQQTAANAEESASAAEELSAQAEQMRRAVEELAALVGRREQSLGGKILSRKKRAVASQTAYEKPQVAKSDTSTRSSGNGKAHPALKKVERQPKPEELIPFDEDYQDF</sequence>
<dbReference type="Gene3D" id="1.20.120.30">
    <property type="entry name" value="Aspartate receptor, ligand-binding domain"/>
    <property type="match status" value="1"/>
</dbReference>
<feature type="domain" description="Methyl-accepting transducer" evidence="7">
    <location>
        <begin position="356"/>
        <end position="585"/>
    </location>
</feature>
<feature type="coiled-coil region" evidence="4">
    <location>
        <begin position="413"/>
        <end position="440"/>
    </location>
</feature>
<comment type="similarity">
    <text evidence="2">Belongs to the methyl-accepting chemotaxis (MCP) protein family.</text>
</comment>
<evidence type="ECO:0000256" key="4">
    <source>
        <dbReference type="SAM" id="Coils"/>
    </source>
</evidence>
<dbReference type="PANTHER" id="PTHR43531">
    <property type="entry name" value="PROTEIN ICFG"/>
    <property type="match status" value="1"/>
</dbReference>
<feature type="compositionally biased region" description="Polar residues" evidence="5">
    <location>
        <begin position="634"/>
        <end position="644"/>
    </location>
</feature>
<dbReference type="GO" id="GO:0007165">
    <property type="term" value="P:signal transduction"/>
    <property type="evidence" value="ECO:0007669"/>
    <property type="project" value="UniProtKB-KW"/>
</dbReference>
<dbReference type="SMART" id="SM00283">
    <property type="entry name" value="MA"/>
    <property type="match status" value="1"/>
</dbReference>
<comment type="caution">
    <text evidence="8">The sequence shown here is derived from an EMBL/GenBank/DDBJ whole genome shotgun (WGS) entry which is preliminary data.</text>
</comment>
<feature type="coiled-coil region" evidence="4">
    <location>
        <begin position="571"/>
        <end position="601"/>
    </location>
</feature>
<dbReference type="AlphaFoldDB" id="A0A3N1VL11"/>
<dbReference type="PROSITE" id="PS50111">
    <property type="entry name" value="CHEMOTAXIS_TRANSDUC_2"/>
    <property type="match status" value="1"/>
</dbReference>
<evidence type="ECO:0000313" key="8">
    <source>
        <dbReference type="EMBL" id="ROR01688.1"/>
    </source>
</evidence>
<dbReference type="Pfam" id="PF13682">
    <property type="entry name" value="CZB"/>
    <property type="match status" value="1"/>
</dbReference>
<name>A0A3N1VL11_9BACT</name>
<dbReference type="Proteomes" id="UP000276223">
    <property type="component" value="Unassembled WGS sequence"/>
</dbReference>
<dbReference type="GO" id="GO:0004888">
    <property type="term" value="F:transmembrane signaling receptor activity"/>
    <property type="evidence" value="ECO:0007669"/>
    <property type="project" value="InterPro"/>
</dbReference>
<dbReference type="SUPFAM" id="SSF58104">
    <property type="entry name" value="Methyl-accepting chemotaxis protein (MCP) signaling domain"/>
    <property type="match status" value="1"/>
</dbReference>
<dbReference type="RefSeq" id="WP_123289394.1">
    <property type="nucleotide sequence ID" value="NZ_RJVA01000010.1"/>
</dbReference>
<keyword evidence="1" id="KW-0488">Methylation</keyword>
<protein>
    <submittedName>
        <fullName evidence="8">Methyl-accepting chemotaxis protein</fullName>
    </submittedName>
</protein>
<evidence type="ECO:0000256" key="6">
    <source>
        <dbReference type="SAM" id="Phobius"/>
    </source>
</evidence>
<organism evidence="8 9">
    <name type="scientific">Desulfosoma caldarium</name>
    <dbReference type="NCBI Taxonomy" id="610254"/>
    <lineage>
        <taxon>Bacteria</taxon>
        <taxon>Pseudomonadati</taxon>
        <taxon>Thermodesulfobacteriota</taxon>
        <taxon>Syntrophobacteria</taxon>
        <taxon>Syntrophobacterales</taxon>
        <taxon>Syntrophobacteraceae</taxon>
        <taxon>Desulfosoma</taxon>
    </lineage>
</organism>
<keyword evidence="3" id="KW-0807">Transducer</keyword>
<feature type="compositionally biased region" description="Acidic residues" evidence="5">
    <location>
        <begin position="664"/>
        <end position="673"/>
    </location>
</feature>
<keyword evidence="6" id="KW-0472">Membrane</keyword>